<dbReference type="Gene3D" id="1.10.600.10">
    <property type="entry name" value="Farnesyl Diphosphate Synthase"/>
    <property type="match status" value="1"/>
</dbReference>
<dbReference type="SUPFAM" id="SSF48239">
    <property type="entry name" value="Terpenoid cyclases/Protein prenyltransferases"/>
    <property type="match status" value="1"/>
</dbReference>
<reference evidence="6 7" key="1">
    <citation type="submission" date="2020-06" db="EMBL/GenBank/DDBJ databases">
        <title>Transcriptomic and genomic resources for Thalictrum thalictroides and T. hernandezii: Facilitating candidate gene discovery in an emerging model plant lineage.</title>
        <authorList>
            <person name="Arias T."/>
            <person name="Riano-Pachon D.M."/>
            <person name="Di Stilio V.S."/>
        </authorList>
    </citation>
    <scope>NUCLEOTIDE SEQUENCE [LARGE SCALE GENOMIC DNA]</scope>
    <source>
        <strain evidence="7">cv. WT478/WT964</strain>
        <tissue evidence="6">Leaves</tissue>
    </source>
</reference>
<dbReference type="Pfam" id="PF01397">
    <property type="entry name" value="Terpene_synth"/>
    <property type="match status" value="1"/>
</dbReference>
<evidence type="ECO:0000256" key="2">
    <source>
        <dbReference type="ARBA" id="ARBA00022842"/>
    </source>
</evidence>
<keyword evidence="1" id="KW-0479">Metal-binding</keyword>
<protein>
    <submittedName>
        <fullName evidence="6">Valencene synthase</fullName>
    </submittedName>
</protein>
<dbReference type="InterPro" id="IPR050148">
    <property type="entry name" value="Terpene_synthase-like"/>
</dbReference>
<evidence type="ECO:0000259" key="4">
    <source>
        <dbReference type="Pfam" id="PF01397"/>
    </source>
</evidence>
<sequence length="428" mass="49400">MAALTSGFMPLLSVFGKPPSSRFAMNPGLVSYNNLPSSRSPITAGLKNVATKCSKATNASSDATSEVIRHFDPSVWDGHDFTSASSNHLIDERKLKELKKEVKTMFSLAAADSFRELDLIDKIQRLGVAYHFEDEIEHILQRTNNDDYTHFFDQNIFKNEHADLYYVSLRFRLLRQAGYYVSTDVFKNFKDEKGEFQANLASDVQTMLSLFEASYLGFRGEDIMDEAMAFSTKHLNSMLTSLSFPLALQVQNALMMPLQRIPERVYARYYIPIYEQEISQNKTLMEFAKLDFNSVQLLHRNEINEVQSWWKRMNIRSKLQYDVRDRVVEAYAIINNIYFEPKFSQARIHLAKLWVIITLIDDTYDVFGNIDELKQLCDAFQRWDANCTNHLSDAMKLVFLEVLNFFNDIETSMIKAGNVAGVPFFKKE</sequence>
<keyword evidence="3" id="KW-0456">Lyase</keyword>
<evidence type="ECO:0000256" key="1">
    <source>
        <dbReference type="ARBA" id="ARBA00022723"/>
    </source>
</evidence>
<dbReference type="PANTHER" id="PTHR31225:SF93">
    <property type="entry name" value="ALPHA-HUMULENE_(-)-(E)-BETA-CARYOPHYLLENE SYNTHASE"/>
    <property type="match status" value="1"/>
</dbReference>
<keyword evidence="7" id="KW-1185">Reference proteome</keyword>
<comment type="caution">
    <text evidence="6">The sequence shown here is derived from an EMBL/GenBank/DDBJ whole genome shotgun (WGS) entry which is preliminary data.</text>
</comment>
<dbReference type="SUPFAM" id="SSF48576">
    <property type="entry name" value="Terpenoid synthases"/>
    <property type="match status" value="1"/>
</dbReference>
<dbReference type="InterPro" id="IPR008949">
    <property type="entry name" value="Isoprenoid_synthase_dom_sf"/>
</dbReference>
<organism evidence="6 7">
    <name type="scientific">Thalictrum thalictroides</name>
    <name type="common">Rue-anemone</name>
    <name type="synonym">Anemone thalictroides</name>
    <dbReference type="NCBI Taxonomy" id="46969"/>
    <lineage>
        <taxon>Eukaryota</taxon>
        <taxon>Viridiplantae</taxon>
        <taxon>Streptophyta</taxon>
        <taxon>Embryophyta</taxon>
        <taxon>Tracheophyta</taxon>
        <taxon>Spermatophyta</taxon>
        <taxon>Magnoliopsida</taxon>
        <taxon>Ranunculales</taxon>
        <taxon>Ranunculaceae</taxon>
        <taxon>Thalictroideae</taxon>
        <taxon>Thalictrum</taxon>
    </lineage>
</organism>
<dbReference type="EMBL" id="JABWDY010012202">
    <property type="protein sequence ID" value="KAF5199286.1"/>
    <property type="molecule type" value="Genomic_DNA"/>
</dbReference>
<feature type="domain" description="Terpene synthase metal-binding" evidence="5">
    <location>
        <begin position="311"/>
        <end position="418"/>
    </location>
</feature>
<dbReference type="InterPro" id="IPR001906">
    <property type="entry name" value="Terpene_synth_N"/>
</dbReference>
<dbReference type="InterPro" id="IPR005630">
    <property type="entry name" value="Terpene_synthase_metal-bd"/>
</dbReference>
<feature type="non-terminal residue" evidence="6">
    <location>
        <position position="1"/>
    </location>
</feature>
<name>A0A7J6WPI4_THATH</name>
<evidence type="ECO:0000313" key="7">
    <source>
        <dbReference type="Proteomes" id="UP000554482"/>
    </source>
</evidence>
<accession>A0A7J6WPI4</accession>
<evidence type="ECO:0000313" key="6">
    <source>
        <dbReference type="EMBL" id="KAF5199286.1"/>
    </source>
</evidence>
<dbReference type="InterPro" id="IPR036965">
    <property type="entry name" value="Terpene_synth_N_sf"/>
</dbReference>
<dbReference type="Gene3D" id="1.50.10.130">
    <property type="entry name" value="Terpene synthase, N-terminal domain"/>
    <property type="match status" value="1"/>
</dbReference>
<feature type="domain" description="Terpene synthase N-terminal" evidence="4">
    <location>
        <begin position="77"/>
        <end position="254"/>
    </location>
</feature>
<dbReference type="InterPro" id="IPR008930">
    <property type="entry name" value="Terpenoid_cyclase/PrenylTrfase"/>
</dbReference>
<dbReference type="OrthoDB" id="1877784at2759"/>
<dbReference type="Pfam" id="PF03936">
    <property type="entry name" value="Terpene_synth_C"/>
    <property type="match status" value="1"/>
</dbReference>
<proteinExistence type="predicted"/>
<dbReference type="FunFam" id="1.50.10.130:FF:000001">
    <property type="entry name" value="Isoprene synthase, chloroplastic"/>
    <property type="match status" value="1"/>
</dbReference>
<evidence type="ECO:0000256" key="3">
    <source>
        <dbReference type="ARBA" id="ARBA00023239"/>
    </source>
</evidence>
<dbReference type="Proteomes" id="UP000554482">
    <property type="component" value="Unassembled WGS sequence"/>
</dbReference>
<dbReference type="GO" id="GO:0010333">
    <property type="term" value="F:terpene synthase activity"/>
    <property type="evidence" value="ECO:0007669"/>
    <property type="project" value="InterPro"/>
</dbReference>
<dbReference type="GO" id="GO:0016114">
    <property type="term" value="P:terpenoid biosynthetic process"/>
    <property type="evidence" value="ECO:0007669"/>
    <property type="project" value="InterPro"/>
</dbReference>
<gene>
    <name evidence="6" type="ORF">FRX31_011127</name>
</gene>
<keyword evidence="2" id="KW-0460">Magnesium</keyword>
<dbReference type="PANTHER" id="PTHR31225">
    <property type="entry name" value="OS04G0344100 PROTEIN-RELATED"/>
    <property type="match status" value="1"/>
</dbReference>
<dbReference type="AlphaFoldDB" id="A0A7J6WPI4"/>
<evidence type="ECO:0000259" key="5">
    <source>
        <dbReference type="Pfam" id="PF03936"/>
    </source>
</evidence>
<dbReference type="GO" id="GO:0000287">
    <property type="term" value="F:magnesium ion binding"/>
    <property type="evidence" value="ECO:0007669"/>
    <property type="project" value="InterPro"/>
</dbReference>